<feature type="compositionally biased region" description="Acidic residues" evidence="1">
    <location>
        <begin position="448"/>
        <end position="459"/>
    </location>
</feature>
<dbReference type="InterPro" id="IPR055445">
    <property type="entry name" value="ARM_ARMC5"/>
</dbReference>
<protein>
    <submittedName>
        <fullName evidence="3">Armadillo repeat-containing protein 5</fullName>
    </submittedName>
</protein>
<dbReference type="EMBL" id="BGZK01001037">
    <property type="protein sequence ID" value="GBP69342.1"/>
    <property type="molecule type" value="Genomic_DNA"/>
</dbReference>
<dbReference type="STRING" id="151549.A0A4C1Y3C9"/>
<feature type="region of interest" description="Disordered" evidence="1">
    <location>
        <begin position="448"/>
        <end position="483"/>
    </location>
</feature>
<organism evidence="3 4">
    <name type="scientific">Eumeta variegata</name>
    <name type="common">Bagworm moth</name>
    <name type="synonym">Eumeta japonica</name>
    <dbReference type="NCBI Taxonomy" id="151549"/>
    <lineage>
        <taxon>Eukaryota</taxon>
        <taxon>Metazoa</taxon>
        <taxon>Ecdysozoa</taxon>
        <taxon>Arthropoda</taxon>
        <taxon>Hexapoda</taxon>
        <taxon>Insecta</taxon>
        <taxon>Pterygota</taxon>
        <taxon>Neoptera</taxon>
        <taxon>Endopterygota</taxon>
        <taxon>Lepidoptera</taxon>
        <taxon>Glossata</taxon>
        <taxon>Ditrysia</taxon>
        <taxon>Tineoidea</taxon>
        <taxon>Psychidae</taxon>
        <taxon>Oiketicinae</taxon>
        <taxon>Eumeta</taxon>
    </lineage>
</organism>
<dbReference type="SUPFAM" id="SSF48371">
    <property type="entry name" value="ARM repeat"/>
    <property type="match status" value="1"/>
</dbReference>
<dbReference type="InterPro" id="IPR016024">
    <property type="entry name" value="ARM-type_fold"/>
</dbReference>
<dbReference type="Pfam" id="PF24768">
    <property type="entry name" value="ARM_ARMC5"/>
    <property type="match status" value="1"/>
</dbReference>
<dbReference type="OrthoDB" id="6086604at2759"/>
<feature type="region of interest" description="Disordered" evidence="1">
    <location>
        <begin position="554"/>
        <end position="604"/>
    </location>
</feature>
<dbReference type="PANTHER" id="PTHR23312">
    <property type="entry name" value="ARMC5 ARMADILLO REPEAT-CONTAINING -RELATED"/>
    <property type="match status" value="1"/>
</dbReference>
<dbReference type="GO" id="GO:0005829">
    <property type="term" value="C:cytosol"/>
    <property type="evidence" value="ECO:0007669"/>
    <property type="project" value="TreeGrafter"/>
</dbReference>
<feature type="domain" description="ARMC5-like ARM-repeats" evidence="2">
    <location>
        <begin position="61"/>
        <end position="361"/>
    </location>
</feature>
<dbReference type="AlphaFoldDB" id="A0A4C1Y3C9"/>
<feature type="region of interest" description="Disordered" evidence="1">
    <location>
        <begin position="495"/>
        <end position="516"/>
    </location>
</feature>
<accession>A0A4C1Y3C9</accession>
<comment type="caution">
    <text evidence="3">The sequence shown here is derived from an EMBL/GenBank/DDBJ whole genome shotgun (WGS) entry which is preliminary data.</text>
</comment>
<feature type="compositionally biased region" description="Polar residues" evidence="1">
    <location>
        <begin position="502"/>
        <end position="516"/>
    </location>
</feature>
<gene>
    <name evidence="3" type="primary">Armc5</name>
    <name evidence="3" type="ORF">EVAR_49629_1</name>
</gene>
<dbReference type="PANTHER" id="PTHR23312:SF8">
    <property type="entry name" value="ARMADILLO REPEAT-CONTAINING PROTEIN 5"/>
    <property type="match status" value="1"/>
</dbReference>
<evidence type="ECO:0000313" key="4">
    <source>
        <dbReference type="Proteomes" id="UP000299102"/>
    </source>
</evidence>
<dbReference type="Proteomes" id="UP000299102">
    <property type="component" value="Unassembled WGS sequence"/>
</dbReference>
<dbReference type="Gene3D" id="1.25.10.10">
    <property type="entry name" value="Leucine-rich Repeat Variant"/>
    <property type="match status" value="1"/>
</dbReference>
<name>A0A4C1Y3C9_EUMVA</name>
<feature type="compositionally biased region" description="Basic residues" evidence="1">
    <location>
        <begin position="465"/>
        <end position="483"/>
    </location>
</feature>
<dbReference type="GO" id="GO:0009653">
    <property type="term" value="P:anatomical structure morphogenesis"/>
    <property type="evidence" value="ECO:0007669"/>
    <property type="project" value="TreeGrafter"/>
</dbReference>
<evidence type="ECO:0000256" key="1">
    <source>
        <dbReference type="SAM" id="MobiDB-lite"/>
    </source>
</evidence>
<keyword evidence="4" id="KW-1185">Reference proteome</keyword>
<sequence>MDPIYVKALVEGLKSTSSKHLLEILIKIRNKVAVNDQGIQLFREYNGFDYLVPLLRKPNEKLLDVTLSILGNCCLEELSGLVVHRLNIYGALVTLLNTLSKDSILGRTCRLIGNLAQQNCNAESLHNHGAIVALVNIIENRDKKTSYPTLTMAVRAIRQLWMFPDKREEMLACKAIYCIAMLMINECESAGIIKSTNTCKESDGFRKSQEELINGILKCLGYFTTYSTTQCSEQIQGDGRGYQSLIALTKLYETTALKCLMNLCYVSSCRPLLGTAGFVECFISILQKTSDASWWPEGATRALALLSGESVNRSRLRHCGGLALLVAAARVSPDALQALLQYIFDDISFQILVNEGLISLLTDELTNYVSTMELEHNEIKTKNVVLISKDSDLNEKNETKDSNINVDVLPKENLLKRRKQSLPQLTNEDELKVVIERDNMLVGFVDSVESDASDESQSDDENRNKRGVKRNRSTTPNPKKKIKMVHKDWSAGVYWEPKSPEWPNQSPHQASRSMMSTDRANMSPLSLYSEGNQSGFSPEYSFLGSSRRTRWDWSPESGFSTGEGSAASPHWTEYQWSPSSSGSPTSPYSGVDESSDSEMSGRYSPVCSEVEDEGSIGVTAENRVSNAELVAAQVTHDLHELIMDDDESIDGDLHLDDDASKLELNTKSGRIACVLVLLYRVSHGANSAYTTREESVVNHTIELLTGHECLNALLDYVERCKRPLGRVSRILAKVLSNALCLISILKHRLVLRLHSMSVNSKHQITKCLQCKQQQLIVVRHAASSDKRESRPAVAYDAQPRAVIELAPKLEIIHRGVRARGRIRVRHEAPRPDGHVRACSLAKH</sequence>
<evidence type="ECO:0000259" key="2">
    <source>
        <dbReference type="Pfam" id="PF24768"/>
    </source>
</evidence>
<evidence type="ECO:0000313" key="3">
    <source>
        <dbReference type="EMBL" id="GBP69342.1"/>
    </source>
</evidence>
<reference evidence="3 4" key="1">
    <citation type="journal article" date="2019" name="Commun. Biol.">
        <title>The bagworm genome reveals a unique fibroin gene that provides high tensile strength.</title>
        <authorList>
            <person name="Kono N."/>
            <person name="Nakamura H."/>
            <person name="Ohtoshi R."/>
            <person name="Tomita M."/>
            <person name="Numata K."/>
            <person name="Arakawa K."/>
        </authorList>
    </citation>
    <scope>NUCLEOTIDE SEQUENCE [LARGE SCALE GENOMIC DNA]</scope>
</reference>
<feature type="compositionally biased region" description="Low complexity" evidence="1">
    <location>
        <begin position="577"/>
        <end position="589"/>
    </location>
</feature>
<proteinExistence type="predicted"/>
<dbReference type="InterPro" id="IPR011989">
    <property type="entry name" value="ARM-like"/>
</dbReference>